<reference evidence="6 7" key="1">
    <citation type="submission" date="2016-07" db="EMBL/GenBank/DDBJ databases">
        <authorList>
            <person name="Lefevre C.T."/>
        </authorList>
    </citation>
    <scope>NUCLEOTIDE SEQUENCE [LARGE SCALE GENOMIC DNA]</scope>
    <source>
        <strain evidence="6">PR1</strain>
    </source>
</reference>
<dbReference type="InterPro" id="IPR051598">
    <property type="entry name" value="TSUP/Inactive_protease-like"/>
</dbReference>
<dbReference type="Pfam" id="PF13365">
    <property type="entry name" value="Trypsin_2"/>
    <property type="match status" value="1"/>
</dbReference>
<dbReference type="GO" id="GO:0008233">
    <property type="term" value="F:peptidase activity"/>
    <property type="evidence" value="ECO:0007669"/>
    <property type="project" value="UniProtKB-KW"/>
</dbReference>
<dbReference type="OrthoDB" id="7315792at2"/>
<keyword evidence="3 5" id="KW-1133">Transmembrane helix</keyword>
<dbReference type="Proteomes" id="UP000231658">
    <property type="component" value="Unassembled WGS sequence"/>
</dbReference>
<dbReference type="InterPro" id="IPR043504">
    <property type="entry name" value="Peptidase_S1_PA_chymotrypsin"/>
</dbReference>
<feature type="transmembrane region" description="Helical" evidence="5">
    <location>
        <begin position="392"/>
        <end position="414"/>
    </location>
</feature>
<keyword evidence="5" id="KW-1003">Cell membrane</keyword>
<keyword evidence="4 5" id="KW-0472">Membrane</keyword>
<protein>
    <recommendedName>
        <fullName evidence="5">Probable membrane transporter protein</fullName>
    </recommendedName>
</protein>
<feature type="transmembrane region" description="Helical" evidence="5">
    <location>
        <begin position="532"/>
        <end position="556"/>
    </location>
</feature>
<dbReference type="RefSeq" id="WP_069186777.1">
    <property type="nucleotide sequence ID" value="NZ_FLYE01000010.1"/>
</dbReference>
<dbReference type="SUPFAM" id="SSF50494">
    <property type="entry name" value="Trypsin-like serine proteases"/>
    <property type="match status" value="1"/>
</dbReference>
<evidence type="ECO:0000256" key="3">
    <source>
        <dbReference type="ARBA" id="ARBA00022989"/>
    </source>
</evidence>
<feature type="transmembrane region" description="Helical" evidence="5">
    <location>
        <begin position="603"/>
        <end position="623"/>
    </location>
</feature>
<evidence type="ECO:0000313" key="6">
    <source>
        <dbReference type="EMBL" id="SCA56088.1"/>
    </source>
</evidence>
<dbReference type="Gene3D" id="2.40.10.10">
    <property type="entry name" value="Trypsin-like serine proteases"/>
    <property type="match status" value="2"/>
</dbReference>
<evidence type="ECO:0000313" key="7">
    <source>
        <dbReference type="Proteomes" id="UP000231658"/>
    </source>
</evidence>
<keyword evidence="7" id="KW-1185">Reference proteome</keyword>
<keyword evidence="6" id="KW-0378">Hydrolase</keyword>
<dbReference type="EMBL" id="FLYE01000010">
    <property type="protein sequence ID" value="SCA56088.1"/>
    <property type="molecule type" value="Genomic_DNA"/>
</dbReference>
<evidence type="ECO:0000256" key="5">
    <source>
        <dbReference type="RuleBase" id="RU363041"/>
    </source>
</evidence>
<evidence type="ECO:0000256" key="1">
    <source>
        <dbReference type="ARBA" id="ARBA00004141"/>
    </source>
</evidence>
<dbReference type="AlphaFoldDB" id="A0A1C3RFQ5"/>
<organism evidence="6 7">
    <name type="scientific">Candidatus Terasakiella magnetica</name>
    <dbReference type="NCBI Taxonomy" id="1867952"/>
    <lineage>
        <taxon>Bacteria</taxon>
        <taxon>Pseudomonadati</taxon>
        <taxon>Pseudomonadota</taxon>
        <taxon>Alphaproteobacteria</taxon>
        <taxon>Rhodospirillales</taxon>
        <taxon>Terasakiellaceae</taxon>
        <taxon>Terasakiella</taxon>
    </lineage>
</organism>
<keyword evidence="6" id="KW-0645">Protease</keyword>
<dbReference type="PANTHER" id="PTHR43701">
    <property type="entry name" value="MEMBRANE TRANSPORTER PROTEIN MJ0441-RELATED"/>
    <property type="match status" value="1"/>
</dbReference>
<comment type="similarity">
    <text evidence="5">Belongs to the 4-toluene sulfonate uptake permease (TSUP) (TC 2.A.102) family.</text>
</comment>
<comment type="subcellular location">
    <subcellularLocation>
        <location evidence="5">Cell membrane</location>
        <topology evidence="5">Multi-pass membrane protein</topology>
    </subcellularLocation>
    <subcellularLocation>
        <location evidence="1">Membrane</location>
        <topology evidence="1">Multi-pass membrane protein</topology>
    </subcellularLocation>
</comment>
<feature type="transmembrane region" description="Helical" evidence="5">
    <location>
        <begin position="630"/>
        <end position="649"/>
    </location>
</feature>
<dbReference type="GO" id="GO:0006508">
    <property type="term" value="P:proteolysis"/>
    <property type="evidence" value="ECO:0007669"/>
    <property type="project" value="UniProtKB-KW"/>
</dbReference>
<feature type="transmembrane region" description="Helical" evidence="5">
    <location>
        <begin position="27"/>
        <end position="49"/>
    </location>
</feature>
<accession>A0A1C3RFQ5</accession>
<sequence length="651" mass="69340">MSENEEVIKKPTLFGAKGFCSSPWQGLAIGFLAMVILTFVWGFIILNGYKEDTHFEKHKHLGLSEFLLRDAAGAPDKIASALAPGIVGISGALPNMPLMASGSLVSPQGHVLTVLHPLQNLDQLYVYVRTAEGIKPFKAEVIETNANHNLAILKIISKKRFQYFTLANASNLEVKSPVIALGQTRSGNVVINQGQLQTLDTTLNVAGKPMKALAATDAVFSWHQTGGPLVNRRGEIVGVNLAFNGKNGVIDGFMIPTYVVMTHFADVVNFKVGQDLGANAAAAPAAWKPKQQVANNGSVTSNAWWQITAATQAQQGATVNPNTQSNNNTFGMNVVANGVNHAMTDLEHLGGTRILGFPLKDIVGLALLGLGAGLISGMMTMGGGILHVAGMMIVFGYGIYLIRPVAYLTNLFIFGAAAHRNIKSGLVMWDTVKKLLPWAVIGMVGGYFIGNYIGDGGIAFLLGAFALTMTLKGLHEIFAAVPDNILVKSGDKTVDEVEVIHEGDDDSYIDDLLNEDKEEAKDGPFGINLKDVFLGLPIGLISGILGISGGVLAVPLQRFFKKQAIQNAIANSSVVVFWASAMGALVAFIHGTSAGLIDWETPLIMTMIMVPGAFAGGALGARLMKVLPSIFLKWFYTIIMAAIAVKILFLS</sequence>
<dbReference type="Pfam" id="PF01925">
    <property type="entry name" value="TauE"/>
    <property type="match status" value="1"/>
</dbReference>
<dbReference type="InterPro" id="IPR002781">
    <property type="entry name" value="TM_pro_TauE-like"/>
</dbReference>
<dbReference type="InterPro" id="IPR009003">
    <property type="entry name" value="Peptidase_S1_PA"/>
</dbReference>
<evidence type="ECO:0000256" key="2">
    <source>
        <dbReference type="ARBA" id="ARBA00022692"/>
    </source>
</evidence>
<evidence type="ECO:0000256" key="4">
    <source>
        <dbReference type="ARBA" id="ARBA00023136"/>
    </source>
</evidence>
<keyword evidence="2 5" id="KW-0812">Transmembrane</keyword>
<proteinExistence type="inferred from homology"/>
<dbReference type="GO" id="GO:0005886">
    <property type="term" value="C:plasma membrane"/>
    <property type="evidence" value="ECO:0007669"/>
    <property type="project" value="UniProtKB-SubCell"/>
</dbReference>
<feature type="transmembrane region" description="Helical" evidence="5">
    <location>
        <begin position="362"/>
        <end position="386"/>
    </location>
</feature>
<dbReference type="PANTHER" id="PTHR43701:SF2">
    <property type="entry name" value="MEMBRANE TRANSPORTER PROTEIN YJNA-RELATED"/>
    <property type="match status" value="1"/>
</dbReference>
<feature type="transmembrane region" description="Helical" evidence="5">
    <location>
        <begin position="435"/>
        <end position="453"/>
    </location>
</feature>
<dbReference type="STRING" id="1867952.MTBPR1_180001"/>
<name>A0A1C3RFQ5_9PROT</name>
<feature type="transmembrane region" description="Helical" evidence="5">
    <location>
        <begin position="568"/>
        <end position="591"/>
    </location>
</feature>
<gene>
    <name evidence="6" type="primary">mamO</name>
    <name evidence="6" type="ORF">MTBPR1_180001</name>
</gene>